<name>A0AC34Q0B1_9BILA</name>
<protein>
    <submittedName>
        <fullName evidence="2">BTB domain-containing protein</fullName>
    </submittedName>
</protein>
<organism evidence="1 2">
    <name type="scientific">Panagrolaimus sp. JU765</name>
    <dbReference type="NCBI Taxonomy" id="591449"/>
    <lineage>
        <taxon>Eukaryota</taxon>
        <taxon>Metazoa</taxon>
        <taxon>Ecdysozoa</taxon>
        <taxon>Nematoda</taxon>
        <taxon>Chromadorea</taxon>
        <taxon>Rhabditida</taxon>
        <taxon>Tylenchina</taxon>
        <taxon>Panagrolaimomorpha</taxon>
        <taxon>Panagrolaimoidea</taxon>
        <taxon>Panagrolaimidae</taxon>
        <taxon>Panagrolaimus</taxon>
    </lineage>
</organism>
<dbReference type="WBParaSite" id="JU765_v2.g11735.t3">
    <property type="protein sequence ID" value="JU765_v2.g11735.t3"/>
    <property type="gene ID" value="JU765_v2.g11735"/>
</dbReference>
<reference evidence="2" key="1">
    <citation type="submission" date="2022-11" db="UniProtKB">
        <authorList>
            <consortium name="WormBaseParasite"/>
        </authorList>
    </citation>
    <scope>IDENTIFICATION</scope>
</reference>
<sequence length="569" mass="64546">MADFSKLFESGYRADIVFCVDGENILAHSLIVNFWSPVFKTMFDESKAPKDENDEKPVIKINDERISAKDFRTFLLFLYNNKAEITGQNAFALLNMAKMYDVTDLFKLCEEFLTKIITRDNAFALLNIAKMYDVPDLFKLCEEFLTKMLDSENVVAIANYASTFHNSEVFKNAVEFIATKSFVLRNEQKYFGMNNEVFSAVLKQDKISTLMDQCSLCHLRVNGNRCSLGGRAAPTEIDLFNLMLKWGQNQCKLKNLEETPENLREVLKSCLPFIRFPTMTIDELTDIVYPTKLLDDTTMLAVFVDANKFARKMPDFTDAFSLSKTADIAFCVNGKKILADKFVLYHRSPVFATMFDGPLAPKSENGEKPVIPINDESITAENFKIFLLYLYSDKAEVTGDNAFTLMNLGKMYDVPSLISFVGKFLINNLTSENVVTIANSASIFNDDEILKNSVDFITKKCDVLKSEQQFCQLNEQVLSMVLNKDEGNLFCHSSSVENGLCHICGNAPTFSEIDLFKMLLKWGENQCITKGIQPIPQNLKTVLKEFLPLIRFPTMTINQLVTVVCMFLV</sequence>
<accession>A0AC34Q0B1</accession>
<proteinExistence type="predicted"/>
<evidence type="ECO:0000313" key="2">
    <source>
        <dbReference type="WBParaSite" id="JU765_v2.g11735.t3"/>
    </source>
</evidence>
<dbReference type="Proteomes" id="UP000887576">
    <property type="component" value="Unplaced"/>
</dbReference>
<evidence type="ECO:0000313" key="1">
    <source>
        <dbReference type="Proteomes" id="UP000887576"/>
    </source>
</evidence>